<dbReference type="EMBL" id="AHEV01000057">
    <property type="protein sequence ID" value="EJR28918.1"/>
    <property type="molecule type" value="Genomic_DNA"/>
</dbReference>
<gene>
    <name evidence="1" type="ORF">III_06024</name>
</gene>
<evidence type="ECO:0000313" key="1">
    <source>
        <dbReference type="EMBL" id="EJR28918.1"/>
    </source>
</evidence>
<proteinExistence type="predicted"/>
<comment type="caution">
    <text evidence="1">The sequence shown here is derived from an EMBL/GenBank/DDBJ whole genome shotgun (WGS) entry which is preliminary data.</text>
</comment>
<accession>A0ABC9QVL6</accession>
<dbReference type="AlphaFoldDB" id="A0ABC9QVL6"/>
<evidence type="ECO:0000313" key="2">
    <source>
        <dbReference type="Proteomes" id="UP000006976"/>
    </source>
</evidence>
<organism evidence="1 2">
    <name type="scientific">Bacillus mycoides</name>
    <dbReference type="NCBI Taxonomy" id="1405"/>
    <lineage>
        <taxon>Bacteria</taxon>
        <taxon>Bacillati</taxon>
        <taxon>Bacillota</taxon>
        <taxon>Bacilli</taxon>
        <taxon>Bacillales</taxon>
        <taxon>Bacillaceae</taxon>
        <taxon>Bacillus</taxon>
        <taxon>Bacillus cereus group</taxon>
    </lineage>
</organism>
<reference evidence="1 2" key="1">
    <citation type="submission" date="2012-04" db="EMBL/GenBank/DDBJ databases">
        <title>The Genome Sequence of Bacillus cereus VD078.</title>
        <authorList>
            <consortium name="The Broad Institute Genome Sequencing Platform"/>
            <consortium name="The Broad Institute Genome Sequencing Center for Infectious Disease"/>
            <person name="Feldgarden M."/>
            <person name="Van der Auwera G.A."/>
            <person name="Mahillon J."/>
            <person name="Duprez V."/>
            <person name="Timmery S."/>
            <person name="Mattelet C."/>
            <person name="Dierick K."/>
            <person name="Sun M."/>
            <person name="Yu Z."/>
            <person name="Zhu L."/>
            <person name="Hu X."/>
            <person name="Shank E.B."/>
            <person name="Swiecicka I."/>
            <person name="Hansen B.M."/>
            <person name="Andrup L."/>
            <person name="Young S.K."/>
            <person name="Zeng Q."/>
            <person name="Gargeya S."/>
            <person name="Fitzgerald M."/>
            <person name="Haas B."/>
            <person name="Abouelleil A."/>
            <person name="Alvarado L."/>
            <person name="Arachchi H.M."/>
            <person name="Berlin A."/>
            <person name="Chapman S.B."/>
            <person name="Goldberg J."/>
            <person name="Griggs A."/>
            <person name="Gujja S."/>
            <person name="Hansen M."/>
            <person name="Howarth C."/>
            <person name="Imamovic A."/>
            <person name="Larimer J."/>
            <person name="McCowen C."/>
            <person name="Montmayeur A."/>
            <person name="Murphy C."/>
            <person name="Neiman D."/>
            <person name="Pearson M."/>
            <person name="Priest M."/>
            <person name="Roberts A."/>
            <person name="Saif S."/>
            <person name="Shea T."/>
            <person name="Sisk P."/>
            <person name="Sykes S."/>
            <person name="Wortman J."/>
            <person name="Nusbaum C."/>
            <person name="Birren B."/>
        </authorList>
    </citation>
    <scope>NUCLEOTIDE SEQUENCE [LARGE SCALE GENOMIC DNA]</scope>
    <source>
        <strain evidence="1 2">VD078</strain>
    </source>
</reference>
<dbReference type="Proteomes" id="UP000006976">
    <property type="component" value="Unassembled WGS sequence"/>
</dbReference>
<name>A0ABC9QVL6_BACMY</name>
<sequence length="51" mass="6176">MEKKNICKRVDYDFLVSVLSQTSNYVELHCKIQTYIREKKNLRSDLRKRAN</sequence>
<protein>
    <submittedName>
        <fullName evidence="1">Uncharacterized protein</fullName>
    </submittedName>
</protein>